<evidence type="ECO:0000259" key="2">
    <source>
        <dbReference type="Pfam" id="PF12728"/>
    </source>
</evidence>
<evidence type="ECO:0000256" key="1">
    <source>
        <dbReference type="SAM" id="MobiDB-lite"/>
    </source>
</evidence>
<sequence length="123" mass="13790">MRTFDLQECADFLKVDRTTAMKLAQQGDIVGARIGRAWVFLEDDVVAFLREQAHKQTLERLEGRVSPDAAETDRRAHAAITRQLQSAPEHKRGRPARPLPRLPDQPQPAPSSQPKRAAPVSFV</sequence>
<feature type="compositionally biased region" description="Pro residues" evidence="1">
    <location>
        <begin position="97"/>
        <end position="111"/>
    </location>
</feature>
<organism evidence="3 4">
    <name type="scientific">Burkholderia reimsis</name>
    <dbReference type="NCBI Taxonomy" id="2234132"/>
    <lineage>
        <taxon>Bacteria</taxon>
        <taxon>Pseudomonadati</taxon>
        <taxon>Pseudomonadota</taxon>
        <taxon>Betaproteobacteria</taxon>
        <taxon>Burkholderiales</taxon>
        <taxon>Burkholderiaceae</taxon>
        <taxon>Burkholderia</taxon>
    </lineage>
</organism>
<proteinExistence type="predicted"/>
<dbReference type="GO" id="GO:0003677">
    <property type="term" value="F:DNA binding"/>
    <property type="evidence" value="ECO:0007669"/>
    <property type="project" value="UniProtKB-KW"/>
</dbReference>
<evidence type="ECO:0000313" key="3">
    <source>
        <dbReference type="EMBL" id="RBB41750.1"/>
    </source>
</evidence>
<protein>
    <submittedName>
        <fullName evidence="3">DNA-binding protein</fullName>
    </submittedName>
</protein>
<feature type="region of interest" description="Disordered" evidence="1">
    <location>
        <begin position="58"/>
        <end position="123"/>
    </location>
</feature>
<dbReference type="AlphaFoldDB" id="A0A365R097"/>
<dbReference type="Pfam" id="PF12728">
    <property type="entry name" value="HTH_17"/>
    <property type="match status" value="1"/>
</dbReference>
<keyword evidence="4" id="KW-1185">Reference proteome</keyword>
<name>A0A365R097_9BURK</name>
<feature type="domain" description="Helix-turn-helix" evidence="2">
    <location>
        <begin position="4"/>
        <end position="52"/>
    </location>
</feature>
<gene>
    <name evidence="3" type="ORF">DPV79_05195</name>
</gene>
<comment type="caution">
    <text evidence="3">The sequence shown here is derived from an EMBL/GenBank/DDBJ whole genome shotgun (WGS) entry which is preliminary data.</text>
</comment>
<dbReference type="RefSeq" id="WP_113044935.1">
    <property type="nucleotide sequence ID" value="NZ_QMFZ01000003.1"/>
</dbReference>
<feature type="compositionally biased region" description="Low complexity" evidence="1">
    <location>
        <begin position="112"/>
        <end position="123"/>
    </location>
</feature>
<dbReference type="Proteomes" id="UP000252458">
    <property type="component" value="Unassembled WGS sequence"/>
</dbReference>
<dbReference type="InterPro" id="IPR041657">
    <property type="entry name" value="HTH_17"/>
</dbReference>
<evidence type="ECO:0000313" key="4">
    <source>
        <dbReference type="Proteomes" id="UP000252458"/>
    </source>
</evidence>
<feature type="compositionally biased region" description="Basic and acidic residues" evidence="1">
    <location>
        <begin position="58"/>
        <end position="76"/>
    </location>
</feature>
<keyword evidence="3" id="KW-0238">DNA-binding</keyword>
<reference evidence="3 4" key="1">
    <citation type="submission" date="2018-06" db="EMBL/GenBank/DDBJ databases">
        <title>Draft genome sequence of Burkholderia reimsis strain BE51 isolated from a French agricultural soil.</title>
        <authorList>
            <person name="Esmaeel Q."/>
        </authorList>
    </citation>
    <scope>NUCLEOTIDE SEQUENCE [LARGE SCALE GENOMIC DNA]</scope>
    <source>
        <strain evidence="3 4">BE51</strain>
    </source>
</reference>
<accession>A0A365R097</accession>
<dbReference type="EMBL" id="QMFZ01000003">
    <property type="protein sequence ID" value="RBB41750.1"/>
    <property type="molecule type" value="Genomic_DNA"/>
</dbReference>